<sequence length="57" mass="6326">MLTPEQVTQYQADSVSRAMTCANCGEKLHVLEIHICEHCCSELMADPNGQMLEEDDG</sequence>
<dbReference type="EMBL" id="DAAMHR010000017">
    <property type="protein sequence ID" value="HAC6705104.1"/>
    <property type="molecule type" value="Genomic_DNA"/>
</dbReference>
<proteinExistence type="predicted"/>
<accession>A0A736ZY35</accession>
<evidence type="ECO:0000313" key="1">
    <source>
        <dbReference type="EMBL" id="HAC6705104.1"/>
    </source>
</evidence>
<dbReference type="InterPro" id="IPR008712">
    <property type="entry name" value="NinF"/>
</dbReference>
<protein>
    <submittedName>
        <fullName evidence="2">Protein ninF</fullName>
    </submittedName>
</protein>
<name>A0A736ZY35_SALPO</name>
<reference evidence="2" key="1">
    <citation type="journal article" date="2018" name="Genome Biol.">
        <title>SKESA: strategic k-mer extension for scrupulous assemblies.</title>
        <authorList>
            <person name="Souvorov A."/>
            <person name="Agarwala R."/>
            <person name="Lipman D.J."/>
        </authorList>
    </citation>
    <scope>NUCLEOTIDE SEQUENCE</scope>
    <source>
        <strain evidence="1">M274</strain>
        <strain evidence="2">M275</strain>
    </source>
</reference>
<dbReference type="EMBL" id="DAATCP010000006">
    <property type="protein sequence ID" value="HAE8042276.1"/>
    <property type="molecule type" value="Genomic_DNA"/>
</dbReference>
<organism evidence="2">
    <name type="scientific">Salmonella potsdam</name>
    <dbReference type="NCBI Taxonomy" id="597"/>
    <lineage>
        <taxon>Bacteria</taxon>
        <taxon>Pseudomonadati</taxon>
        <taxon>Pseudomonadota</taxon>
        <taxon>Gammaproteobacteria</taxon>
        <taxon>Enterobacterales</taxon>
        <taxon>Enterobacteriaceae</taxon>
        <taxon>Salmonella</taxon>
    </lineage>
</organism>
<comment type="caution">
    <text evidence="2">The sequence shown here is derived from an EMBL/GenBank/DDBJ whole genome shotgun (WGS) entry which is preliminary data.</text>
</comment>
<dbReference type="AlphaFoldDB" id="A0A736ZY35"/>
<dbReference type="Pfam" id="PF05810">
    <property type="entry name" value="NinF"/>
    <property type="match status" value="1"/>
</dbReference>
<reference evidence="2" key="2">
    <citation type="submission" date="2018-07" db="EMBL/GenBank/DDBJ databases">
        <authorList>
            <consortium name="NCBI Pathogen Detection Project"/>
        </authorList>
    </citation>
    <scope>NUCLEOTIDE SEQUENCE</scope>
    <source>
        <strain evidence="1">M274</strain>
        <strain evidence="2">M275</strain>
    </source>
</reference>
<gene>
    <name evidence="1" type="ORF">G0D15_20070</name>
    <name evidence="2" type="ORF">G4Q26_002402</name>
</gene>
<evidence type="ECO:0000313" key="2">
    <source>
        <dbReference type="EMBL" id="HAE8042276.1"/>
    </source>
</evidence>